<dbReference type="GO" id="GO:0004175">
    <property type="term" value="F:endopeptidase activity"/>
    <property type="evidence" value="ECO:0007669"/>
    <property type="project" value="TreeGrafter"/>
</dbReference>
<keyword evidence="6" id="KW-0732">Signal</keyword>
<dbReference type="InterPro" id="IPR005151">
    <property type="entry name" value="Tail-specific_protease"/>
</dbReference>
<dbReference type="GO" id="GO:0006508">
    <property type="term" value="P:proteolysis"/>
    <property type="evidence" value="ECO:0007669"/>
    <property type="project" value="UniProtKB-KW"/>
</dbReference>
<protein>
    <submittedName>
        <fullName evidence="8">S41 family peptidase</fullName>
    </submittedName>
</protein>
<dbReference type="Gene3D" id="2.30.42.10">
    <property type="match status" value="1"/>
</dbReference>
<dbReference type="GO" id="GO:0030288">
    <property type="term" value="C:outer membrane-bounded periplasmic space"/>
    <property type="evidence" value="ECO:0007669"/>
    <property type="project" value="TreeGrafter"/>
</dbReference>
<comment type="similarity">
    <text evidence="1 5">Belongs to the peptidase S41A family.</text>
</comment>
<dbReference type="CDD" id="cd06782">
    <property type="entry name" value="cpPDZ_CPP-like"/>
    <property type="match status" value="1"/>
</dbReference>
<gene>
    <name evidence="8" type="ORF">H7B67_29680</name>
</gene>
<evidence type="ECO:0000256" key="1">
    <source>
        <dbReference type="ARBA" id="ARBA00009179"/>
    </source>
</evidence>
<dbReference type="InterPro" id="IPR041489">
    <property type="entry name" value="PDZ_6"/>
</dbReference>
<dbReference type="PANTHER" id="PTHR32060:SF30">
    <property type="entry name" value="CARBOXY-TERMINAL PROCESSING PROTEASE CTPA"/>
    <property type="match status" value="1"/>
</dbReference>
<evidence type="ECO:0000313" key="9">
    <source>
        <dbReference type="Proteomes" id="UP000535838"/>
    </source>
</evidence>
<dbReference type="InterPro" id="IPR055210">
    <property type="entry name" value="CtpA/B_N"/>
</dbReference>
<dbReference type="GO" id="GO:0007165">
    <property type="term" value="P:signal transduction"/>
    <property type="evidence" value="ECO:0007669"/>
    <property type="project" value="TreeGrafter"/>
</dbReference>
<comment type="caution">
    <text evidence="8">The sequence shown here is derived from an EMBL/GenBank/DDBJ whole genome shotgun (WGS) entry which is preliminary data.</text>
</comment>
<dbReference type="Pfam" id="PF22694">
    <property type="entry name" value="CtpB_N-like"/>
    <property type="match status" value="1"/>
</dbReference>
<evidence type="ECO:0000259" key="7">
    <source>
        <dbReference type="PROSITE" id="PS50106"/>
    </source>
</evidence>
<proteinExistence type="inferred from homology"/>
<dbReference type="Pfam" id="PF17820">
    <property type="entry name" value="PDZ_6"/>
    <property type="match status" value="1"/>
</dbReference>
<dbReference type="InterPro" id="IPR004447">
    <property type="entry name" value="Peptidase_S41A"/>
</dbReference>
<dbReference type="SMART" id="SM00228">
    <property type="entry name" value="PDZ"/>
    <property type="match status" value="1"/>
</dbReference>
<dbReference type="InterPro" id="IPR001478">
    <property type="entry name" value="PDZ"/>
</dbReference>
<dbReference type="Proteomes" id="UP000535838">
    <property type="component" value="Unassembled WGS sequence"/>
</dbReference>
<dbReference type="PROSITE" id="PS50106">
    <property type="entry name" value="PDZ"/>
    <property type="match status" value="1"/>
</dbReference>
<dbReference type="SUPFAM" id="SSF52096">
    <property type="entry name" value="ClpP/crotonase"/>
    <property type="match status" value="1"/>
</dbReference>
<reference evidence="8 9" key="1">
    <citation type="submission" date="2020-08" db="EMBL/GenBank/DDBJ databases">
        <title>Cohnella phylogeny.</title>
        <authorList>
            <person name="Dunlap C."/>
        </authorList>
    </citation>
    <scope>NUCLEOTIDE SEQUENCE [LARGE SCALE GENOMIC DNA]</scope>
    <source>
        <strain evidence="8 9">DSM 25241</strain>
    </source>
</reference>
<dbReference type="SUPFAM" id="SSF50156">
    <property type="entry name" value="PDZ domain-like"/>
    <property type="match status" value="1"/>
</dbReference>
<dbReference type="Gene3D" id="3.30.750.44">
    <property type="match status" value="1"/>
</dbReference>
<dbReference type="SMART" id="SM00245">
    <property type="entry name" value="TSPc"/>
    <property type="match status" value="1"/>
</dbReference>
<evidence type="ECO:0000256" key="2">
    <source>
        <dbReference type="ARBA" id="ARBA00022670"/>
    </source>
</evidence>
<dbReference type="GO" id="GO:0008236">
    <property type="term" value="F:serine-type peptidase activity"/>
    <property type="evidence" value="ECO:0007669"/>
    <property type="project" value="UniProtKB-KW"/>
</dbReference>
<evidence type="ECO:0000256" key="4">
    <source>
        <dbReference type="ARBA" id="ARBA00022825"/>
    </source>
</evidence>
<keyword evidence="3 5" id="KW-0378">Hydrolase</keyword>
<dbReference type="Gene3D" id="3.90.226.10">
    <property type="entry name" value="2-enoyl-CoA Hydratase, Chain A, domain 1"/>
    <property type="match status" value="1"/>
</dbReference>
<dbReference type="RefSeq" id="WP_185123526.1">
    <property type="nucleotide sequence ID" value="NZ_JACJVQ010000032.1"/>
</dbReference>
<organism evidence="8 9">
    <name type="scientific">Cohnella thailandensis</name>
    <dbReference type="NCBI Taxonomy" id="557557"/>
    <lineage>
        <taxon>Bacteria</taxon>
        <taxon>Bacillati</taxon>
        <taxon>Bacillota</taxon>
        <taxon>Bacilli</taxon>
        <taxon>Bacillales</taxon>
        <taxon>Paenibacillaceae</taxon>
        <taxon>Cohnella</taxon>
    </lineage>
</organism>
<accession>A0A841T3X7</accession>
<dbReference type="EMBL" id="JACJVQ010000032">
    <property type="protein sequence ID" value="MBB6638322.1"/>
    <property type="molecule type" value="Genomic_DNA"/>
</dbReference>
<keyword evidence="4 5" id="KW-0720">Serine protease</keyword>
<evidence type="ECO:0000256" key="6">
    <source>
        <dbReference type="SAM" id="SignalP"/>
    </source>
</evidence>
<dbReference type="InterPro" id="IPR029045">
    <property type="entry name" value="ClpP/crotonase-like_dom_sf"/>
</dbReference>
<dbReference type="Pfam" id="PF03572">
    <property type="entry name" value="Peptidase_S41"/>
    <property type="match status" value="1"/>
</dbReference>
<dbReference type="InterPro" id="IPR036034">
    <property type="entry name" value="PDZ_sf"/>
</dbReference>
<dbReference type="CDD" id="cd07560">
    <property type="entry name" value="Peptidase_S41_CPP"/>
    <property type="match status" value="1"/>
</dbReference>
<feature type="chain" id="PRO_5032616081" evidence="6">
    <location>
        <begin position="29"/>
        <end position="471"/>
    </location>
</feature>
<keyword evidence="2 5" id="KW-0645">Protease</keyword>
<dbReference type="NCBIfam" id="TIGR00225">
    <property type="entry name" value="prc"/>
    <property type="match status" value="1"/>
</dbReference>
<dbReference type="AlphaFoldDB" id="A0A841T3X7"/>
<dbReference type="PANTHER" id="PTHR32060">
    <property type="entry name" value="TAIL-SPECIFIC PROTEASE"/>
    <property type="match status" value="1"/>
</dbReference>
<sequence>MNSKKLRPALLLLTLTGMLASAAPSATAATAQQVEDVKQMLEQYHLVSPSEEALNDAAIQGMVDSLQDPYTQYFSEEEWTSFNSSLEQEYVGIGVVLQQDQNQIFIENVIDGSPAAKAGLKPGDALLSVNNVSVQGKSVGDAITSLSGLEGSTVRVVVGRNGASVTAVLTRSSFQYPLVVSQSLGQNVQYLQLTQFSTGAANKFKEELTKLENSGISSLIIDLRDNSGGYLNEAQGIAANFIKEGVLAHLVDSQGADVPLEIEGTEKSYPVYVLINGYSASASELLSGALRDYGVAKLIGSRTYGKGVVQQLLQVPSGGYLKVTNEEYYTPKGIQVDKKGLTPDIAVDGEVQQLIAAFRQAGGTKLTLTAGKGAVVVNGVRTSYSDSVVRKNGTAFLDLKLAAALSGATFGYEKSTQSIVFKRNNQTVRVKSNKAGLYIANGTTYVSPALLAQWVPGLQSSDSNGLLKLSL</sequence>
<feature type="signal peptide" evidence="6">
    <location>
        <begin position="1"/>
        <end position="28"/>
    </location>
</feature>
<feature type="domain" description="PDZ" evidence="7">
    <location>
        <begin position="83"/>
        <end position="146"/>
    </location>
</feature>
<evidence type="ECO:0000313" key="8">
    <source>
        <dbReference type="EMBL" id="MBB6638322.1"/>
    </source>
</evidence>
<evidence type="ECO:0000256" key="5">
    <source>
        <dbReference type="RuleBase" id="RU004404"/>
    </source>
</evidence>
<keyword evidence="9" id="KW-1185">Reference proteome</keyword>
<evidence type="ECO:0000256" key="3">
    <source>
        <dbReference type="ARBA" id="ARBA00022801"/>
    </source>
</evidence>
<name>A0A841T3X7_9BACL</name>